<evidence type="ECO:0000256" key="5">
    <source>
        <dbReference type="ARBA" id="ARBA00022553"/>
    </source>
</evidence>
<evidence type="ECO:0000256" key="6">
    <source>
        <dbReference type="ARBA" id="ARBA00022737"/>
    </source>
</evidence>
<feature type="domain" description="KOW" evidence="14">
    <location>
        <begin position="268"/>
        <end position="295"/>
    </location>
</feature>
<dbReference type="InterPro" id="IPR014722">
    <property type="entry name" value="Rib_uL2_dom2"/>
</dbReference>
<evidence type="ECO:0000313" key="15">
    <source>
        <dbReference type="EMBL" id="ESO00069.1"/>
    </source>
</evidence>
<dbReference type="Pfam" id="PF23290">
    <property type="entry name" value="KOW5_SPT5"/>
    <property type="match status" value="1"/>
</dbReference>
<keyword evidence="5" id="KW-0597">Phosphoprotein</keyword>
<comment type="similarity">
    <text evidence="2 11">Belongs to the SPT5 family.</text>
</comment>
<feature type="compositionally biased region" description="Acidic residues" evidence="12">
    <location>
        <begin position="35"/>
        <end position="59"/>
    </location>
</feature>
<dbReference type="CDD" id="cd06081">
    <property type="entry name" value="KOW_Spt5_1"/>
    <property type="match status" value="1"/>
</dbReference>
<dbReference type="FunFam" id="3.30.70.940:FF:000005">
    <property type="entry name" value="Transcription elongation factor SPT5"/>
    <property type="match status" value="1"/>
</dbReference>
<reference evidence="16" key="3">
    <citation type="submission" date="2015-06" db="UniProtKB">
        <authorList>
            <consortium name="EnsemblMetazoa"/>
        </authorList>
    </citation>
    <scope>IDENTIFICATION</scope>
</reference>
<feature type="domain" description="KOW" evidence="14">
    <location>
        <begin position="1006"/>
        <end position="1034"/>
    </location>
</feature>
<dbReference type="FunFam" id="2.30.30.30:FF:000013">
    <property type="entry name" value="Transcription elongation factor SPT5"/>
    <property type="match status" value="1"/>
</dbReference>
<feature type="compositionally biased region" description="Acidic residues" evidence="12">
    <location>
        <begin position="1"/>
        <end position="12"/>
    </location>
</feature>
<organism evidence="16 17">
    <name type="scientific">Helobdella robusta</name>
    <name type="common">Californian leech</name>
    <dbReference type="NCBI Taxonomy" id="6412"/>
    <lineage>
        <taxon>Eukaryota</taxon>
        <taxon>Metazoa</taxon>
        <taxon>Spiralia</taxon>
        <taxon>Lophotrochozoa</taxon>
        <taxon>Annelida</taxon>
        <taxon>Clitellata</taxon>
        <taxon>Hirudinea</taxon>
        <taxon>Rhynchobdellida</taxon>
        <taxon>Glossiphoniidae</taxon>
        <taxon>Helobdella</taxon>
    </lineage>
</organism>
<dbReference type="InterPro" id="IPR057934">
    <property type="entry name" value="KOW_Spt5_7"/>
</dbReference>
<dbReference type="InterPro" id="IPR017071">
    <property type="entry name" value="TF_Spt5_eukaryote"/>
</dbReference>
<dbReference type="CDD" id="cd06084">
    <property type="entry name" value="KOW_Spt5_4"/>
    <property type="match status" value="1"/>
</dbReference>
<dbReference type="SMART" id="SM00739">
    <property type="entry name" value="KOW"/>
    <property type="match status" value="6"/>
</dbReference>
<dbReference type="InterPro" id="IPR057936">
    <property type="entry name" value="KOWx_Spt5"/>
</dbReference>
<feature type="domain" description="KOW" evidence="14">
    <location>
        <begin position="584"/>
        <end position="611"/>
    </location>
</feature>
<dbReference type="FunCoup" id="T1FU80">
    <property type="interactions" value="1880"/>
</dbReference>
<dbReference type="GeneID" id="20212376"/>
<dbReference type="PANTHER" id="PTHR11125">
    <property type="entry name" value="SUPPRESSOR OF TY 5"/>
    <property type="match status" value="1"/>
</dbReference>
<dbReference type="Pfam" id="PF23288">
    <property type="entry name" value="KOW6_SPT5"/>
    <property type="match status" value="1"/>
</dbReference>
<dbReference type="GO" id="GO:0003729">
    <property type="term" value="F:mRNA binding"/>
    <property type="evidence" value="ECO:0000318"/>
    <property type="project" value="GO_Central"/>
</dbReference>
<proteinExistence type="inferred from homology"/>
<feature type="compositionally biased region" description="Acidic residues" evidence="12">
    <location>
        <begin position="75"/>
        <end position="96"/>
    </location>
</feature>
<dbReference type="eggNOG" id="KOG1999">
    <property type="taxonomic scope" value="Eukaryota"/>
</dbReference>
<dbReference type="SMART" id="SM00738">
    <property type="entry name" value="NGN"/>
    <property type="match status" value="1"/>
</dbReference>
<dbReference type="Proteomes" id="UP000015101">
    <property type="component" value="Unassembled WGS sequence"/>
</dbReference>
<evidence type="ECO:0000256" key="8">
    <source>
        <dbReference type="ARBA" id="ARBA00023159"/>
    </source>
</evidence>
<feature type="domain" description="KOW" evidence="14">
    <location>
        <begin position="692"/>
        <end position="719"/>
    </location>
</feature>
<dbReference type="InterPro" id="IPR041973">
    <property type="entry name" value="KOW_Spt5_1"/>
</dbReference>
<feature type="region of interest" description="Disordered" evidence="12">
    <location>
        <begin position="1"/>
        <end position="96"/>
    </location>
</feature>
<evidence type="ECO:0000256" key="11">
    <source>
        <dbReference type="PIRNR" id="PIRNR036945"/>
    </source>
</evidence>
<feature type="compositionally biased region" description="Polar residues" evidence="12">
    <location>
        <begin position="857"/>
        <end position="867"/>
    </location>
</feature>
<dbReference type="PANTHER" id="PTHR11125:SF7">
    <property type="entry name" value="TRANSCRIPTION ELONGATION FACTOR SPT5"/>
    <property type="match status" value="1"/>
</dbReference>
<dbReference type="KEGG" id="hro:HELRODRAFT_192720"/>
<keyword evidence="9 11" id="KW-0804">Transcription</keyword>
<evidence type="ECO:0000256" key="7">
    <source>
        <dbReference type="ARBA" id="ARBA00023015"/>
    </source>
</evidence>
<dbReference type="Pfam" id="PF03439">
    <property type="entry name" value="Spt5-NGN"/>
    <property type="match status" value="1"/>
</dbReference>
<protein>
    <recommendedName>
        <fullName evidence="3 11">Transcription elongation factor SPT5</fullName>
    </recommendedName>
</protein>
<reference evidence="15 17" key="2">
    <citation type="journal article" date="2013" name="Nature">
        <title>Insights into bilaterian evolution from three spiralian genomes.</title>
        <authorList>
            <person name="Simakov O."/>
            <person name="Marletaz F."/>
            <person name="Cho S.J."/>
            <person name="Edsinger-Gonzales E."/>
            <person name="Havlak P."/>
            <person name="Hellsten U."/>
            <person name="Kuo D.H."/>
            <person name="Larsson T."/>
            <person name="Lv J."/>
            <person name="Arendt D."/>
            <person name="Savage R."/>
            <person name="Osoegawa K."/>
            <person name="de Jong P."/>
            <person name="Grimwood J."/>
            <person name="Chapman J.A."/>
            <person name="Shapiro H."/>
            <person name="Aerts A."/>
            <person name="Otillar R.P."/>
            <person name="Terry A.Y."/>
            <person name="Boore J.L."/>
            <person name="Grigoriev I.V."/>
            <person name="Lindberg D.R."/>
            <person name="Seaver E.C."/>
            <person name="Weisblat D.A."/>
            <person name="Putnam N.H."/>
            <person name="Rokhsar D.S."/>
        </authorList>
    </citation>
    <scope>NUCLEOTIDE SEQUENCE</scope>
</reference>
<keyword evidence="8" id="KW-0010">Activator</keyword>
<reference evidence="17" key="1">
    <citation type="submission" date="2012-12" db="EMBL/GenBank/DDBJ databases">
        <authorList>
            <person name="Hellsten U."/>
            <person name="Grimwood J."/>
            <person name="Chapman J.A."/>
            <person name="Shapiro H."/>
            <person name="Aerts A."/>
            <person name="Otillar R.P."/>
            <person name="Terry A.Y."/>
            <person name="Boore J.L."/>
            <person name="Simakov O."/>
            <person name="Marletaz F."/>
            <person name="Cho S.-J."/>
            <person name="Edsinger-Gonzales E."/>
            <person name="Havlak P."/>
            <person name="Kuo D.-H."/>
            <person name="Larsson T."/>
            <person name="Lv J."/>
            <person name="Arendt D."/>
            <person name="Savage R."/>
            <person name="Osoegawa K."/>
            <person name="de Jong P."/>
            <person name="Lindberg D.R."/>
            <person name="Seaver E.C."/>
            <person name="Weisblat D.A."/>
            <person name="Putnam N.H."/>
            <person name="Grigoriev I.V."/>
            <person name="Rokhsar D.S."/>
        </authorList>
    </citation>
    <scope>NUCLEOTIDE SEQUENCE</scope>
</reference>
<dbReference type="CDD" id="cd06083">
    <property type="entry name" value="KOW_Spt5_3"/>
    <property type="match status" value="1"/>
</dbReference>
<dbReference type="InterPro" id="IPR041980">
    <property type="entry name" value="KOW_Spt5_6_metazoa"/>
</dbReference>
<evidence type="ECO:0000313" key="17">
    <source>
        <dbReference type="Proteomes" id="UP000015101"/>
    </source>
</evidence>
<feature type="compositionally biased region" description="Polar residues" evidence="12">
    <location>
        <begin position="749"/>
        <end position="778"/>
    </location>
</feature>
<feature type="region of interest" description="Disordered" evidence="12">
    <location>
        <begin position="955"/>
        <end position="1013"/>
    </location>
</feature>
<feature type="region of interest" description="Disordered" evidence="12">
    <location>
        <begin position="748"/>
        <end position="867"/>
    </location>
</feature>
<keyword evidence="17" id="KW-1185">Reference proteome</keyword>
<dbReference type="InterPro" id="IPR039659">
    <property type="entry name" value="SPT5"/>
</dbReference>
<feature type="compositionally biased region" description="Basic and acidic residues" evidence="12">
    <location>
        <begin position="955"/>
        <end position="994"/>
    </location>
</feature>
<dbReference type="Gene3D" id="2.30.30.30">
    <property type="match status" value="3"/>
</dbReference>
<evidence type="ECO:0000256" key="12">
    <source>
        <dbReference type="SAM" id="MobiDB-lite"/>
    </source>
</evidence>
<dbReference type="Pfam" id="PF23291">
    <property type="entry name" value="KOW4_SPT5"/>
    <property type="match status" value="1"/>
</dbReference>
<dbReference type="InterPro" id="IPR005100">
    <property type="entry name" value="NGN-domain"/>
</dbReference>
<feature type="domain" description="KOW" evidence="14">
    <location>
        <begin position="410"/>
        <end position="437"/>
    </location>
</feature>
<dbReference type="InterPro" id="IPR022581">
    <property type="entry name" value="Spt5_N"/>
</dbReference>
<dbReference type="InterPro" id="IPR008991">
    <property type="entry name" value="Translation_prot_SH3-like_sf"/>
</dbReference>
<evidence type="ECO:0000256" key="4">
    <source>
        <dbReference type="ARBA" id="ARBA00022491"/>
    </source>
</evidence>
<keyword evidence="7" id="KW-0805">Transcription regulation</keyword>
<dbReference type="InParanoid" id="T1FU80"/>
<dbReference type="InterPro" id="IPR041976">
    <property type="entry name" value="KOW_Spt5_3"/>
</dbReference>
<gene>
    <name evidence="16" type="primary">20212376</name>
    <name evidence="15" type="ORF">HELRODRAFT_192720</name>
</gene>
<dbReference type="GO" id="GO:0006368">
    <property type="term" value="P:transcription elongation by RNA polymerase II"/>
    <property type="evidence" value="ECO:0000318"/>
    <property type="project" value="GO_Central"/>
</dbReference>
<comment type="subcellular location">
    <subcellularLocation>
        <location evidence="1 11">Nucleus</location>
    </subcellularLocation>
</comment>
<dbReference type="FunFam" id="2.30.30.30:FF:000016">
    <property type="entry name" value="Transcription elongation factor SPT5"/>
    <property type="match status" value="1"/>
</dbReference>
<dbReference type="Pfam" id="PF23287">
    <property type="entry name" value="KOW7_SPT5"/>
    <property type="match status" value="1"/>
</dbReference>
<dbReference type="InterPro" id="IPR006645">
    <property type="entry name" value="NGN-like_dom"/>
</dbReference>
<keyword evidence="4" id="KW-0678">Repressor</keyword>
<keyword evidence="6" id="KW-0677">Repeat</keyword>
<dbReference type="InterPro" id="IPR036735">
    <property type="entry name" value="NGN_dom_sf"/>
</dbReference>
<dbReference type="RefSeq" id="XP_009021843.1">
    <property type="nucleotide sequence ID" value="XM_009023595.1"/>
</dbReference>
<dbReference type="OMA" id="YPVGYMN"/>
<dbReference type="InterPro" id="IPR041978">
    <property type="entry name" value="KOW_Spt5_5"/>
</dbReference>
<dbReference type="AlphaFoldDB" id="T1FU80"/>
<feature type="domain" description="KOW" evidence="14">
    <location>
        <begin position="462"/>
        <end position="489"/>
    </location>
</feature>
<dbReference type="CTD" id="20212376"/>
<dbReference type="InterPro" id="IPR041975">
    <property type="entry name" value="KOW_Spt5_2"/>
</dbReference>
<dbReference type="HOGENOM" id="CLU_003537_0_0_1"/>
<evidence type="ECO:0000256" key="9">
    <source>
        <dbReference type="ARBA" id="ARBA00023163"/>
    </source>
</evidence>
<dbReference type="PIRSF" id="PIRSF036945">
    <property type="entry name" value="Spt5"/>
    <property type="match status" value="1"/>
</dbReference>
<evidence type="ECO:0000313" key="16">
    <source>
        <dbReference type="EnsemblMetazoa" id="HelroP192720"/>
    </source>
</evidence>
<keyword evidence="10 11" id="KW-0539">Nucleus</keyword>
<dbReference type="OrthoDB" id="28901at2759"/>
<dbReference type="Pfam" id="PF23284">
    <property type="entry name" value="KOW2_Spt5"/>
    <property type="match status" value="1"/>
</dbReference>
<feature type="domain" description="NusG-like N-terminal" evidence="13">
    <location>
        <begin position="172"/>
        <end position="263"/>
    </location>
</feature>
<evidence type="ECO:0000259" key="13">
    <source>
        <dbReference type="SMART" id="SM00738"/>
    </source>
</evidence>
<dbReference type="InterPro" id="IPR005824">
    <property type="entry name" value="KOW"/>
</dbReference>
<dbReference type="Pfam" id="PF23042">
    <property type="entry name" value="KOW1_SPT5"/>
    <property type="match status" value="1"/>
</dbReference>
<dbReference type="InterPro" id="IPR039385">
    <property type="entry name" value="NGN_Euk"/>
</dbReference>
<dbReference type="InterPro" id="IPR041977">
    <property type="entry name" value="KOW_Spt5_4"/>
</dbReference>
<dbReference type="EnsemblMetazoa" id="HelroT192720">
    <property type="protein sequence ID" value="HelroP192720"/>
    <property type="gene ID" value="HelroG192720"/>
</dbReference>
<evidence type="ECO:0000259" key="14">
    <source>
        <dbReference type="SMART" id="SM00739"/>
    </source>
</evidence>
<dbReference type="GO" id="GO:0006357">
    <property type="term" value="P:regulation of transcription by RNA polymerase II"/>
    <property type="evidence" value="ECO:0007669"/>
    <property type="project" value="InterPro"/>
</dbReference>
<accession>T1FU80</accession>
<dbReference type="Pfam" id="PF23037">
    <property type="entry name" value="KOWx_SPT5"/>
    <property type="match status" value="1"/>
</dbReference>
<evidence type="ECO:0000256" key="10">
    <source>
        <dbReference type="ARBA" id="ARBA00023242"/>
    </source>
</evidence>
<dbReference type="Pfam" id="PF00467">
    <property type="entry name" value="KOW"/>
    <property type="match status" value="1"/>
</dbReference>
<dbReference type="GO" id="GO:0032784">
    <property type="term" value="P:regulation of DNA-templated transcription elongation"/>
    <property type="evidence" value="ECO:0007669"/>
    <property type="project" value="InterPro"/>
</dbReference>
<dbReference type="EMBL" id="KB097026">
    <property type="protein sequence ID" value="ESO00069.1"/>
    <property type="molecule type" value="Genomic_DNA"/>
</dbReference>
<sequence>MSDSESDHDEEVGPSHHHKSPNNDYRKSNNRLVDSDEEEKVVEDEDEDEYDSEEEEEMEDKPKKKRRRGTVSDFILEEADVDDDEDEDDIGDGESDFEEYKNDLAMAAQEEGPSARDIEGERRMNWRNADEKNLEDYFKKKYSSSTALDKAVDGDPMIEEITQTALLPTIKDANLWLVKCRQGEEKSTVLLLMRKLITYQHTDDPMHVHSVIAKEGLKGFIYIESIKQSHVKKLIEGVGTLQIGKYQQTMVKREEMPSVLRVTKETNNLKSKQWVRLKKGVFKDDLAMVDYVDPSQNMVFLKLIPRIDYSRNRGVMKSTQNGTAEKRKIYRRPPQKPFDPEAIRAIGGEVANDGDFMIFEGNRYNKGFLYKNFNINAIIIDGVTPTLSELEKFDHQPEAVEVKSLTEAQTFVKDDVVEVVEGAMTAMQGKVIKIDGKRVTIQPSHVEFKAPLTFESCELRKYFKVGDHVKVMRGSYEGETGMVVRVEENLVILLSDTTMSELKVLPKDLQLCTEVASGVDSKGKFSFDDLVEIDPQTVGVIVRIEKDFFKVLDMYGKERQLSSTALTKKKDNKFVTALDSEDKHIRVKDIVKVIDGPHSGRQGEIRHLFRSFAFIYSRKHIETSGIFVCKTRNLVVADGSKTSSAGPINGGMGGMFVPMSPRLSSPAHPGGGSGGRGGRGRGGHNMIEKKNKSLIGRSVRIILGPYKSYVGIVKDTTESTARVELHTNCKIISVDISRLKVMEDGALGSFSSYDKTPMTSQTPMHSGSRTPMYGSQTPMMDGSRTPHYGGSTPHYESGSYTPGRSSAWDPGNPNTPSRPNDFDDMSYLDESGLPGPYTPQPGGTSFSPYPGQPTPSPLDNNSLQSPGQYDLGSMYQGTPSPMTSFSPMTPGAPFTPSTPGLDGAAGSDWVSLDLFVKIKESHDDKDVIGKVGIVKSINGDMCALLITEKEKTATEKEKMATEKEKMATEKEEMATEKEEMATEKEEMATEKEKMANVNVDDLEPEPPGKSDRVKVIRGDVNKDLTGTLLSIDQNDGIVKLDVGKMAMVQLSCLCKSS</sequence>
<evidence type="ECO:0000256" key="2">
    <source>
        <dbReference type="ARBA" id="ARBA00006956"/>
    </source>
</evidence>
<dbReference type="Gene3D" id="3.30.70.940">
    <property type="entry name" value="NusG, N-terminal domain"/>
    <property type="match status" value="1"/>
</dbReference>
<evidence type="ECO:0000256" key="3">
    <source>
        <dbReference type="ARBA" id="ARBA00020181"/>
    </source>
</evidence>
<dbReference type="CDD" id="cd06085">
    <property type="entry name" value="KOW_Spt5_5"/>
    <property type="match status" value="1"/>
</dbReference>
<dbReference type="STRING" id="6412.T1FU80"/>
<dbReference type="EMBL" id="AMQM01005650">
    <property type="status" value="NOT_ANNOTATED_CDS"/>
    <property type="molecule type" value="Genomic_DNA"/>
</dbReference>
<dbReference type="SUPFAM" id="SSF50104">
    <property type="entry name" value="Translation proteins SH3-like domain"/>
    <property type="match status" value="1"/>
</dbReference>
<feature type="region of interest" description="Disordered" evidence="12">
    <location>
        <begin position="662"/>
        <end position="686"/>
    </location>
</feature>
<name>T1FU80_HELRO</name>
<evidence type="ECO:0000256" key="1">
    <source>
        <dbReference type="ARBA" id="ARBA00004123"/>
    </source>
</evidence>
<dbReference type="Pfam" id="PF11942">
    <property type="entry name" value="Spt5_N"/>
    <property type="match status" value="1"/>
</dbReference>
<dbReference type="CDD" id="cd09888">
    <property type="entry name" value="NGN_Euk"/>
    <property type="match status" value="1"/>
</dbReference>
<dbReference type="GO" id="GO:0032044">
    <property type="term" value="C:DSIF complex"/>
    <property type="evidence" value="ECO:0000318"/>
    <property type="project" value="GO_Central"/>
</dbReference>